<feature type="signal peptide" evidence="2">
    <location>
        <begin position="1"/>
        <end position="24"/>
    </location>
</feature>
<dbReference type="STRING" id="168276.SAMN05444580_12249"/>
<feature type="chain" id="PRO_5039530921" description="Tissue inhibitor of metalloproteinase" evidence="2">
    <location>
        <begin position="25"/>
        <end position="197"/>
    </location>
</feature>
<protein>
    <recommendedName>
        <fullName evidence="5">Tissue inhibitor of metalloproteinase</fullName>
    </recommendedName>
</protein>
<dbReference type="AlphaFoldDB" id="A0A1G7E5G9"/>
<sequence>MRFPWRLPAAGAVTVLLATGLGVAAPGTACACSCASFTTPEEAVSHASGVFVARATDVASGGFTDTYQFAVSEVFKGDVGPTTTVGTLSDGNGCGTGFEVGREYLLFVSRPYDVSAAWEAYSCGPYTGTPFDVRAATERVYGAARAPSADGPVHRITPWTRMTAAVPLPLLAVGAAAAVGLSWWVVSAMRRRRRATD</sequence>
<dbReference type="SUPFAM" id="SSF50242">
    <property type="entry name" value="TIMP-like"/>
    <property type="match status" value="1"/>
</dbReference>
<dbReference type="PROSITE" id="PS51257">
    <property type="entry name" value="PROKAR_LIPOPROTEIN"/>
    <property type="match status" value="1"/>
</dbReference>
<dbReference type="Gene3D" id="2.40.50.120">
    <property type="match status" value="1"/>
</dbReference>
<dbReference type="Proteomes" id="UP000199417">
    <property type="component" value="Unassembled WGS sequence"/>
</dbReference>
<feature type="transmembrane region" description="Helical" evidence="1">
    <location>
        <begin position="164"/>
        <end position="186"/>
    </location>
</feature>
<evidence type="ECO:0000256" key="1">
    <source>
        <dbReference type="SAM" id="Phobius"/>
    </source>
</evidence>
<gene>
    <name evidence="3" type="ORF">SAMN05444580_12249</name>
</gene>
<dbReference type="EMBL" id="FNAB01000022">
    <property type="protein sequence ID" value="SDE58917.1"/>
    <property type="molecule type" value="Genomic_DNA"/>
</dbReference>
<evidence type="ECO:0000313" key="4">
    <source>
        <dbReference type="Proteomes" id="UP000199417"/>
    </source>
</evidence>
<dbReference type="RefSeq" id="WP_139191323.1">
    <property type="nucleotide sequence ID" value="NZ_FNAB01000022.1"/>
</dbReference>
<evidence type="ECO:0000313" key="3">
    <source>
        <dbReference type="EMBL" id="SDE58917.1"/>
    </source>
</evidence>
<organism evidence="3 4">
    <name type="scientific">Rhodococcus tukisamuensis</name>
    <dbReference type="NCBI Taxonomy" id="168276"/>
    <lineage>
        <taxon>Bacteria</taxon>
        <taxon>Bacillati</taxon>
        <taxon>Actinomycetota</taxon>
        <taxon>Actinomycetes</taxon>
        <taxon>Mycobacteriales</taxon>
        <taxon>Nocardiaceae</taxon>
        <taxon>Rhodococcus</taxon>
    </lineage>
</organism>
<keyword evidence="2" id="KW-0732">Signal</keyword>
<keyword evidence="4" id="KW-1185">Reference proteome</keyword>
<keyword evidence="1" id="KW-0812">Transmembrane</keyword>
<dbReference type="InterPro" id="IPR008993">
    <property type="entry name" value="TIMP-like_OB-fold"/>
</dbReference>
<keyword evidence="1" id="KW-0472">Membrane</keyword>
<accession>A0A1G7E5G9</accession>
<name>A0A1G7E5G9_9NOCA</name>
<keyword evidence="1" id="KW-1133">Transmembrane helix</keyword>
<evidence type="ECO:0008006" key="5">
    <source>
        <dbReference type="Google" id="ProtNLM"/>
    </source>
</evidence>
<proteinExistence type="predicted"/>
<reference evidence="3 4" key="1">
    <citation type="submission" date="2016-10" db="EMBL/GenBank/DDBJ databases">
        <authorList>
            <person name="de Groot N.N."/>
        </authorList>
    </citation>
    <scope>NUCLEOTIDE SEQUENCE [LARGE SCALE GENOMIC DNA]</scope>
    <source>
        <strain evidence="3 4">JCM 11308</strain>
    </source>
</reference>
<evidence type="ECO:0000256" key="2">
    <source>
        <dbReference type="SAM" id="SignalP"/>
    </source>
</evidence>